<dbReference type="OMA" id="FACLNVR"/>
<feature type="domain" description="J" evidence="2">
    <location>
        <begin position="58"/>
        <end position="138"/>
    </location>
</feature>
<dbReference type="SUPFAM" id="SSF46565">
    <property type="entry name" value="Chaperone J-domain"/>
    <property type="match status" value="1"/>
</dbReference>
<accession>C1E5J3</accession>
<dbReference type="PROSITE" id="PS50076">
    <property type="entry name" value="DNAJ_2"/>
    <property type="match status" value="1"/>
</dbReference>
<dbReference type="Pfam" id="PF00226">
    <property type="entry name" value="DnaJ"/>
    <property type="match status" value="1"/>
</dbReference>
<reference evidence="3 4" key="1">
    <citation type="journal article" date="2009" name="Science">
        <title>Green evolution and dynamic adaptations revealed by genomes of the marine picoeukaryotes Micromonas.</title>
        <authorList>
            <person name="Worden A.Z."/>
            <person name="Lee J.H."/>
            <person name="Mock T."/>
            <person name="Rouze P."/>
            <person name="Simmons M.P."/>
            <person name="Aerts A.L."/>
            <person name="Allen A.E."/>
            <person name="Cuvelier M.L."/>
            <person name="Derelle E."/>
            <person name="Everett M.V."/>
            <person name="Foulon E."/>
            <person name="Grimwood J."/>
            <person name="Gundlach H."/>
            <person name="Henrissat B."/>
            <person name="Napoli C."/>
            <person name="McDonald S.M."/>
            <person name="Parker M.S."/>
            <person name="Rombauts S."/>
            <person name="Salamov A."/>
            <person name="Von Dassow P."/>
            <person name="Badger J.H."/>
            <person name="Coutinho P.M."/>
            <person name="Demir E."/>
            <person name="Dubchak I."/>
            <person name="Gentemann C."/>
            <person name="Eikrem W."/>
            <person name="Gready J.E."/>
            <person name="John U."/>
            <person name="Lanier W."/>
            <person name="Lindquist E.A."/>
            <person name="Lucas S."/>
            <person name="Mayer K.F."/>
            <person name="Moreau H."/>
            <person name="Not F."/>
            <person name="Otillar R."/>
            <person name="Panaud O."/>
            <person name="Pangilinan J."/>
            <person name="Paulsen I."/>
            <person name="Piegu B."/>
            <person name="Poliakov A."/>
            <person name="Robbens S."/>
            <person name="Schmutz J."/>
            <person name="Toulza E."/>
            <person name="Wyss T."/>
            <person name="Zelensky A."/>
            <person name="Zhou K."/>
            <person name="Armbrust E.V."/>
            <person name="Bhattacharya D."/>
            <person name="Goodenough U.W."/>
            <person name="Van de Peer Y."/>
            <person name="Grigoriev I.V."/>
        </authorList>
    </citation>
    <scope>NUCLEOTIDE SEQUENCE [LARGE SCALE GENOMIC DNA]</scope>
    <source>
        <strain evidence="4">RCC299 / NOUM17</strain>
    </source>
</reference>
<sequence length="299" mass="32225">MDRLDRIFQEAQNRAASEDGGPKRGLEAALARDGEDDASKRAAMSVADRVLADYERGDYFSCLGLPPPDCDDAGRPVWDVTDAAISKAYRRASLAVHPDKNPTPEAKAAFDKLNDAVRALRDDVRRGEALRTFADVAFKEKCRANPELMAKARKDQERRDAADYGAAIRAQQAQQLERAMARREKVHAALRRRRGGDDDASSSDASTDGDSDDAAREVDAEKKKKKKGEGSGGGRVEAERGASSAAAVANGGGGDVKRRRFGVGGRRGGIRAAKEDSDEDDGGLARPVLGAKKKPRFIM</sequence>
<dbReference type="CDD" id="cd06257">
    <property type="entry name" value="DnaJ"/>
    <property type="match status" value="1"/>
</dbReference>
<evidence type="ECO:0000313" key="3">
    <source>
        <dbReference type="EMBL" id="ACO63267.1"/>
    </source>
</evidence>
<dbReference type="OrthoDB" id="10250354at2759"/>
<dbReference type="Gene3D" id="1.10.287.110">
    <property type="entry name" value="DnaJ domain"/>
    <property type="match status" value="1"/>
</dbReference>
<evidence type="ECO:0000259" key="2">
    <source>
        <dbReference type="PROSITE" id="PS50076"/>
    </source>
</evidence>
<dbReference type="InterPro" id="IPR036869">
    <property type="entry name" value="J_dom_sf"/>
</dbReference>
<dbReference type="Proteomes" id="UP000002009">
    <property type="component" value="Chromosome 5"/>
</dbReference>
<feature type="region of interest" description="Disordered" evidence="1">
    <location>
        <begin position="175"/>
        <end position="299"/>
    </location>
</feature>
<dbReference type="RefSeq" id="XP_002502009.1">
    <property type="nucleotide sequence ID" value="XM_002501963.1"/>
</dbReference>
<name>C1E5J3_MICCC</name>
<gene>
    <name evidence="3" type="ORF">MICPUN_100357</name>
</gene>
<proteinExistence type="predicted"/>
<keyword evidence="4" id="KW-1185">Reference proteome</keyword>
<evidence type="ECO:0000313" key="4">
    <source>
        <dbReference type="Proteomes" id="UP000002009"/>
    </source>
</evidence>
<dbReference type="KEGG" id="mis:MICPUN_100357"/>
<dbReference type="GeneID" id="8243669"/>
<dbReference type="EMBL" id="CP001326">
    <property type="protein sequence ID" value="ACO63267.1"/>
    <property type="molecule type" value="Genomic_DNA"/>
</dbReference>
<evidence type="ECO:0000256" key="1">
    <source>
        <dbReference type="SAM" id="MobiDB-lite"/>
    </source>
</evidence>
<dbReference type="InterPro" id="IPR001623">
    <property type="entry name" value="DnaJ_domain"/>
</dbReference>
<dbReference type="AlphaFoldDB" id="C1E5J3"/>
<dbReference type="eggNOG" id="ENOG502SEKV">
    <property type="taxonomic scope" value="Eukaryota"/>
</dbReference>
<organism evidence="3 4">
    <name type="scientific">Micromonas commoda (strain RCC299 / NOUM17 / CCMP2709)</name>
    <name type="common">Picoplanktonic green alga</name>
    <dbReference type="NCBI Taxonomy" id="296587"/>
    <lineage>
        <taxon>Eukaryota</taxon>
        <taxon>Viridiplantae</taxon>
        <taxon>Chlorophyta</taxon>
        <taxon>Mamiellophyceae</taxon>
        <taxon>Mamiellales</taxon>
        <taxon>Mamiellaceae</taxon>
        <taxon>Micromonas</taxon>
    </lineage>
</organism>
<dbReference type="PANTHER" id="PTHR45098:SF1">
    <property type="entry name" value="DNAJ DOMAIN CONTAINING PROTEIN, EXPRESSED"/>
    <property type="match status" value="1"/>
</dbReference>
<feature type="compositionally biased region" description="Basic and acidic residues" evidence="1">
    <location>
        <begin position="213"/>
        <end position="222"/>
    </location>
</feature>
<dbReference type="STRING" id="296587.C1E5J3"/>
<dbReference type="PANTHER" id="PTHR45098">
    <property type="entry name" value="DNAJ DOMAIN CONTAINING PROTEIN, EXPRESSED"/>
    <property type="match status" value="1"/>
</dbReference>
<dbReference type="InParanoid" id="C1E5J3"/>
<dbReference type="SMART" id="SM00271">
    <property type="entry name" value="DnaJ"/>
    <property type="match status" value="1"/>
</dbReference>
<protein>
    <recommendedName>
        <fullName evidence="2">J domain-containing protein</fullName>
    </recommendedName>
</protein>